<comment type="caution">
    <text evidence="1">The sequence shown here is derived from an EMBL/GenBank/DDBJ whole genome shotgun (WGS) entry which is preliminary data.</text>
</comment>
<dbReference type="RefSeq" id="WP_219053638.1">
    <property type="nucleotide sequence ID" value="NZ_JAHWDP010000009.1"/>
</dbReference>
<proteinExistence type="predicted"/>
<dbReference type="EMBL" id="JAHWDP010000009">
    <property type="protein sequence ID" value="MBW2939111.1"/>
    <property type="molecule type" value="Genomic_DNA"/>
</dbReference>
<reference evidence="1" key="1">
    <citation type="submission" date="2021-07" db="EMBL/GenBank/DDBJ databases">
        <title>Aureisphaera sp. CAU 1614 isolated from sea sediment.</title>
        <authorList>
            <person name="Kim W."/>
        </authorList>
    </citation>
    <scope>NUCLEOTIDE SEQUENCE</scope>
    <source>
        <strain evidence="1">CAU 1614</strain>
    </source>
</reference>
<protein>
    <submittedName>
        <fullName evidence="1">Uncharacterized protein</fullName>
    </submittedName>
</protein>
<gene>
    <name evidence="1" type="ORF">KXJ69_13425</name>
</gene>
<evidence type="ECO:0000313" key="2">
    <source>
        <dbReference type="Proteomes" id="UP001138686"/>
    </source>
</evidence>
<name>A0A9X1FR60_9FLAO</name>
<keyword evidence="2" id="KW-1185">Reference proteome</keyword>
<organism evidence="1 2">
    <name type="scientific">Halomarinibacterium sedimenti</name>
    <dbReference type="NCBI Taxonomy" id="2857106"/>
    <lineage>
        <taxon>Bacteria</taxon>
        <taxon>Pseudomonadati</taxon>
        <taxon>Bacteroidota</taxon>
        <taxon>Flavobacteriia</taxon>
        <taxon>Flavobacteriales</taxon>
        <taxon>Flavobacteriaceae</taxon>
        <taxon>Halomarinibacterium</taxon>
    </lineage>
</organism>
<accession>A0A9X1FR60</accession>
<sequence length="210" mass="23064">MKRIITYIIFFAVGVSYAQIGIGTSSPQADLHVVGDMLIQESFIMSTLPTVLPLEEDFKLITRSNSSNPVGKVTELSVYDRAVAPINVVDYSFTNIQLDNLSDLDLQYDASKYIVAISNFRYTGDAITKTPVPATSTFSVGNFVVRTFISAGTWHLEIQNRILDADVLDTIEYAVTLIVYDKSFYRNLPLITTDLGGSNTGTASSTPILD</sequence>
<dbReference type="AlphaFoldDB" id="A0A9X1FR60"/>
<dbReference type="Proteomes" id="UP001138686">
    <property type="component" value="Unassembled WGS sequence"/>
</dbReference>
<evidence type="ECO:0000313" key="1">
    <source>
        <dbReference type="EMBL" id="MBW2939111.1"/>
    </source>
</evidence>